<reference evidence="1" key="1">
    <citation type="submission" date="2020-03" db="EMBL/GenBank/DDBJ databases">
        <title>Genome of Pelagibius litoralis DSM 21314T.</title>
        <authorList>
            <person name="Wang G."/>
        </authorList>
    </citation>
    <scope>NUCLEOTIDE SEQUENCE</scope>
    <source>
        <strain evidence="1">DSM 21314</strain>
    </source>
</reference>
<dbReference type="GO" id="GO:0006865">
    <property type="term" value="P:amino acid transport"/>
    <property type="evidence" value="ECO:0007669"/>
    <property type="project" value="InterPro"/>
</dbReference>
<dbReference type="Gene3D" id="3.40.50.2300">
    <property type="match status" value="2"/>
</dbReference>
<dbReference type="GO" id="GO:0033218">
    <property type="term" value="F:amide binding"/>
    <property type="evidence" value="ECO:0007669"/>
    <property type="project" value="InterPro"/>
</dbReference>
<protein>
    <submittedName>
        <fullName evidence="1">Transporter substrate-binding domain-containing protein</fullName>
    </submittedName>
</protein>
<dbReference type="AlphaFoldDB" id="A0A967EYW6"/>
<dbReference type="PANTHER" id="PTHR47628">
    <property type="match status" value="1"/>
</dbReference>
<gene>
    <name evidence="1" type="ORF">HBA54_14895</name>
</gene>
<dbReference type="Proteomes" id="UP000761264">
    <property type="component" value="Unassembled WGS sequence"/>
</dbReference>
<accession>A0A967EYW6</accession>
<dbReference type="CDD" id="cd06357">
    <property type="entry name" value="PBP1_AmiC"/>
    <property type="match status" value="1"/>
</dbReference>
<dbReference type="InterPro" id="IPR039570">
    <property type="entry name" value="AmiC_PBP1"/>
</dbReference>
<dbReference type="InterPro" id="IPR000709">
    <property type="entry name" value="Leu_Ile_Val-bd"/>
</dbReference>
<dbReference type="PRINTS" id="PR00337">
    <property type="entry name" value="LEUILEVALBP"/>
</dbReference>
<organism evidence="1 2">
    <name type="scientific">Pelagibius litoralis</name>
    <dbReference type="NCBI Taxonomy" id="374515"/>
    <lineage>
        <taxon>Bacteria</taxon>
        <taxon>Pseudomonadati</taxon>
        <taxon>Pseudomonadota</taxon>
        <taxon>Alphaproteobacteria</taxon>
        <taxon>Rhodospirillales</taxon>
        <taxon>Rhodovibrionaceae</taxon>
        <taxon>Pelagibius</taxon>
    </lineage>
</organism>
<name>A0A967EYW6_9PROT</name>
<dbReference type="PANTHER" id="PTHR47628:SF1">
    <property type="entry name" value="ALIPHATIC AMIDASE EXPRESSION-REGULATING PROTEIN"/>
    <property type="match status" value="1"/>
</dbReference>
<proteinExistence type="predicted"/>
<dbReference type="RefSeq" id="WP_167225967.1">
    <property type="nucleotide sequence ID" value="NZ_JAAQPH010000011.1"/>
</dbReference>
<dbReference type="InterPro" id="IPR028082">
    <property type="entry name" value="Peripla_BP_I"/>
</dbReference>
<keyword evidence="2" id="KW-1185">Reference proteome</keyword>
<dbReference type="EMBL" id="JAAQPH010000011">
    <property type="protein sequence ID" value="NIA69890.1"/>
    <property type="molecule type" value="Genomic_DNA"/>
</dbReference>
<evidence type="ECO:0000313" key="2">
    <source>
        <dbReference type="Proteomes" id="UP000761264"/>
    </source>
</evidence>
<dbReference type="Pfam" id="PF13433">
    <property type="entry name" value="Peripla_BP_5"/>
    <property type="match status" value="1"/>
</dbReference>
<evidence type="ECO:0000313" key="1">
    <source>
        <dbReference type="EMBL" id="NIA69890.1"/>
    </source>
</evidence>
<dbReference type="SUPFAM" id="SSF53822">
    <property type="entry name" value="Periplasmic binding protein-like I"/>
    <property type="match status" value="1"/>
</dbReference>
<comment type="caution">
    <text evidence="1">The sequence shown here is derived from an EMBL/GenBank/DDBJ whole genome shotgun (WGS) entry which is preliminary data.</text>
</comment>
<sequence length="380" mass="42033">MPRARSTGEPWRVGVLFSRTGFMKVIEDTQLRGTLTAIDEVNSAGGINGRPIEPVVYDPGSESSAFGRYAKKLMVEDGVTTMFGCYTSSSRKAVLPVIERLNGLLWYPTLYEGFEFSPNVIYTGAAPNQNSVELCRFLMESYGTRFFFIGSDYVYPRASNRIMRELVRNNGGEVVGEQYLSLRAKDRDFLPVMREIGRASPDVIFSTVVGDSTTHLYQAYADSGFNSKVMPIASLTTTEAEIGAMGPDVGEGHITAAPYFEGISGARNSSFVELYKKRYGQDQPTNMCVEASYFQVHVFARALEQVDTLETEALRPAVLGSEYDAPQGKISINLSCAHTDLWTRIGKANRQGQFEVIRESSSRVDADPYLIGYGRSLVYG</sequence>